<feature type="compositionally biased region" description="Low complexity" evidence="10">
    <location>
        <begin position="72"/>
        <end position="94"/>
    </location>
</feature>
<name>A0A286CZV4_9GAMM</name>
<dbReference type="AlphaFoldDB" id="A0A286CZV4"/>
<dbReference type="SUPFAM" id="SSF74653">
    <property type="entry name" value="TolA/TonB C-terminal domain"/>
    <property type="match status" value="1"/>
</dbReference>
<dbReference type="Proteomes" id="UP000219374">
    <property type="component" value="Unassembled WGS sequence"/>
</dbReference>
<evidence type="ECO:0000256" key="6">
    <source>
        <dbReference type="ARBA" id="ARBA00022692"/>
    </source>
</evidence>
<keyword evidence="14" id="KW-1185">Reference proteome</keyword>
<evidence type="ECO:0000256" key="1">
    <source>
        <dbReference type="ARBA" id="ARBA00004383"/>
    </source>
</evidence>
<dbReference type="InterPro" id="IPR037682">
    <property type="entry name" value="TonB_C"/>
</dbReference>
<protein>
    <submittedName>
        <fullName evidence="13">Outer membrane transport energization protein TonB</fullName>
    </submittedName>
</protein>
<sequence>MSQVPNQYHVDDTAAVESRHDSRPVRPLLWWLLAVAAVAAAAIWFTSQRSAGDIAPLVEQAPVEETVPVDEPAAATAPRPAATSTASKRTAKPAVAQHRQARPLASNVTPKYPPAALRSGIGGTVLVRAEIDASGKPVEVKVARRSGNRDLDRAALNAVRSWRFEPAMRDGRATTSVVQVPVDFKPI</sequence>
<evidence type="ECO:0000256" key="2">
    <source>
        <dbReference type="ARBA" id="ARBA00006555"/>
    </source>
</evidence>
<keyword evidence="6 11" id="KW-0812">Transmembrane</keyword>
<evidence type="ECO:0000256" key="3">
    <source>
        <dbReference type="ARBA" id="ARBA00022448"/>
    </source>
</evidence>
<evidence type="ECO:0000259" key="12">
    <source>
        <dbReference type="PROSITE" id="PS52015"/>
    </source>
</evidence>
<keyword evidence="3" id="KW-0813">Transport</keyword>
<dbReference type="OrthoDB" id="9792439at2"/>
<dbReference type="GO" id="GO:0055085">
    <property type="term" value="P:transmembrane transport"/>
    <property type="evidence" value="ECO:0007669"/>
    <property type="project" value="InterPro"/>
</dbReference>
<dbReference type="EMBL" id="OCND01000001">
    <property type="protein sequence ID" value="SOD51899.1"/>
    <property type="molecule type" value="Genomic_DNA"/>
</dbReference>
<dbReference type="GO" id="GO:0098797">
    <property type="term" value="C:plasma membrane protein complex"/>
    <property type="evidence" value="ECO:0007669"/>
    <property type="project" value="TreeGrafter"/>
</dbReference>
<dbReference type="PANTHER" id="PTHR33446:SF2">
    <property type="entry name" value="PROTEIN TONB"/>
    <property type="match status" value="1"/>
</dbReference>
<evidence type="ECO:0000256" key="11">
    <source>
        <dbReference type="SAM" id="Phobius"/>
    </source>
</evidence>
<dbReference type="Pfam" id="PF03544">
    <property type="entry name" value="TonB_C"/>
    <property type="match status" value="1"/>
</dbReference>
<feature type="transmembrane region" description="Helical" evidence="11">
    <location>
        <begin position="28"/>
        <end position="46"/>
    </location>
</feature>
<dbReference type="RefSeq" id="WP_097120651.1">
    <property type="nucleotide sequence ID" value="NZ_OCND01000001.1"/>
</dbReference>
<comment type="subcellular location">
    <subcellularLocation>
        <location evidence="1">Cell inner membrane</location>
        <topology evidence="1">Single-pass membrane protein</topology>
        <orientation evidence="1">Periplasmic side</orientation>
    </subcellularLocation>
</comment>
<keyword evidence="9 11" id="KW-0472">Membrane</keyword>
<evidence type="ECO:0000256" key="7">
    <source>
        <dbReference type="ARBA" id="ARBA00022927"/>
    </source>
</evidence>
<evidence type="ECO:0000256" key="5">
    <source>
        <dbReference type="ARBA" id="ARBA00022519"/>
    </source>
</evidence>
<dbReference type="InterPro" id="IPR051045">
    <property type="entry name" value="TonB-dependent_transducer"/>
</dbReference>
<dbReference type="GO" id="GO:0015031">
    <property type="term" value="P:protein transport"/>
    <property type="evidence" value="ECO:0007669"/>
    <property type="project" value="UniProtKB-KW"/>
</dbReference>
<dbReference type="GO" id="GO:0031992">
    <property type="term" value="F:energy transducer activity"/>
    <property type="evidence" value="ECO:0007669"/>
    <property type="project" value="TreeGrafter"/>
</dbReference>
<feature type="domain" description="TonB C-terminal" evidence="12">
    <location>
        <begin position="97"/>
        <end position="187"/>
    </location>
</feature>
<evidence type="ECO:0000313" key="13">
    <source>
        <dbReference type="EMBL" id="SOD51899.1"/>
    </source>
</evidence>
<keyword evidence="4" id="KW-1003">Cell membrane</keyword>
<comment type="similarity">
    <text evidence="2">Belongs to the TonB family.</text>
</comment>
<dbReference type="InterPro" id="IPR006260">
    <property type="entry name" value="TonB/TolA_C"/>
</dbReference>
<proteinExistence type="inferred from homology"/>
<evidence type="ECO:0000256" key="8">
    <source>
        <dbReference type="ARBA" id="ARBA00022989"/>
    </source>
</evidence>
<keyword evidence="8 11" id="KW-1133">Transmembrane helix</keyword>
<evidence type="ECO:0000256" key="10">
    <source>
        <dbReference type="SAM" id="MobiDB-lite"/>
    </source>
</evidence>
<dbReference type="PANTHER" id="PTHR33446">
    <property type="entry name" value="PROTEIN TONB-RELATED"/>
    <property type="match status" value="1"/>
</dbReference>
<reference evidence="13 14" key="1">
    <citation type="submission" date="2017-09" db="EMBL/GenBank/DDBJ databases">
        <authorList>
            <person name="Ehlers B."/>
            <person name="Leendertz F.H."/>
        </authorList>
    </citation>
    <scope>NUCLEOTIDE SEQUENCE [LARGE SCALE GENOMIC DNA]</scope>
    <source>
        <strain evidence="13 14">CGMCC 1.10978</strain>
    </source>
</reference>
<evidence type="ECO:0000256" key="9">
    <source>
        <dbReference type="ARBA" id="ARBA00023136"/>
    </source>
</evidence>
<gene>
    <name evidence="13" type="ORF">SAMN06296416_101930</name>
</gene>
<keyword evidence="5" id="KW-0997">Cell inner membrane</keyword>
<organism evidence="13 14">
    <name type="scientific">Pseudoxanthomonas wuyuanensis</name>
    <dbReference type="NCBI Taxonomy" id="1073196"/>
    <lineage>
        <taxon>Bacteria</taxon>
        <taxon>Pseudomonadati</taxon>
        <taxon>Pseudomonadota</taxon>
        <taxon>Gammaproteobacteria</taxon>
        <taxon>Lysobacterales</taxon>
        <taxon>Lysobacteraceae</taxon>
        <taxon>Pseudoxanthomonas</taxon>
    </lineage>
</organism>
<dbReference type="NCBIfam" id="TIGR01352">
    <property type="entry name" value="tonB_Cterm"/>
    <property type="match status" value="1"/>
</dbReference>
<evidence type="ECO:0000256" key="4">
    <source>
        <dbReference type="ARBA" id="ARBA00022475"/>
    </source>
</evidence>
<dbReference type="PROSITE" id="PS52015">
    <property type="entry name" value="TONB_CTD"/>
    <property type="match status" value="1"/>
</dbReference>
<accession>A0A286CZV4</accession>
<keyword evidence="7" id="KW-0653">Protein transport</keyword>
<dbReference type="Gene3D" id="3.30.1150.10">
    <property type="match status" value="1"/>
</dbReference>
<evidence type="ECO:0000313" key="14">
    <source>
        <dbReference type="Proteomes" id="UP000219374"/>
    </source>
</evidence>
<feature type="region of interest" description="Disordered" evidence="10">
    <location>
        <begin position="68"/>
        <end position="113"/>
    </location>
</feature>